<feature type="transmembrane region" description="Helical" evidence="5">
    <location>
        <begin position="273"/>
        <end position="290"/>
    </location>
</feature>
<keyword evidence="3 5" id="KW-1133">Transmembrane helix</keyword>
<feature type="transmembrane region" description="Helical" evidence="5">
    <location>
        <begin position="202"/>
        <end position="227"/>
    </location>
</feature>
<evidence type="ECO:0000256" key="1">
    <source>
        <dbReference type="ARBA" id="ARBA00004141"/>
    </source>
</evidence>
<feature type="domain" description="O-antigen ligase-related" evidence="6">
    <location>
        <begin position="257"/>
        <end position="406"/>
    </location>
</feature>
<dbReference type="RefSeq" id="WP_012569138.1">
    <property type="nucleotide sequence ID" value="NC_011420.2"/>
</dbReference>
<dbReference type="GO" id="GO:0016020">
    <property type="term" value="C:membrane"/>
    <property type="evidence" value="ECO:0007669"/>
    <property type="project" value="UniProtKB-SubCell"/>
</dbReference>
<dbReference type="PANTHER" id="PTHR37422">
    <property type="entry name" value="TEICHURONIC ACID BIOSYNTHESIS PROTEIN TUAE"/>
    <property type="match status" value="1"/>
</dbReference>
<feature type="transmembrane region" description="Helical" evidence="5">
    <location>
        <begin position="129"/>
        <end position="148"/>
    </location>
</feature>
<evidence type="ECO:0000256" key="2">
    <source>
        <dbReference type="ARBA" id="ARBA00022692"/>
    </source>
</evidence>
<feature type="transmembrane region" description="Helical" evidence="5">
    <location>
        <begin position="428"/>
        <end position="447"/>
    </location>
</feature>
<evidence type="ECO:0000313" key="8">
    <source>
        <dbReference type="Proteomes" id="UP000001591"/>
    </source>
</evidence>
<dbReference type="InterPro" id="IPR007016">
    <property type="entry name" value="O-antigen_ligase-rel_domated"/>
</dbReference>
<evidence type="ECO:0000256" key="5">
    <source>
        <dbReference type="SAM" id="Phobius"/>
    </source>
</evidence>
<dbReference type="PANTHER" id="PTHR37422:SF23">
    <property type="entry name" value="TEICHURONIC ACID BIOSYNTHESIS PROTEIN TUAE"/>
    <property type="match status" value="1"/>
</dbReference>
<protein>
    <submittedName>
        <fullName evidence="7">Transmembrane protein, putative</fullName>
    </submittedName>
</protein>
<feature type="transmembrane region" description="Helical" evidence="5">
    <location>
        <begin position="43"/>
        <end position="62"/>
    </location>
</feature>
<feature type="transmembrane region" description="Helical" evidence="5">
    <location>
        <begin position="395"/>
        <end position="416"/>
    </location>
</feature>
<dbReference type="InterPro" id="IPR051533">
    <property type="entry name" value="WaaL-like"/>
</dbReference>
<dbReference type="Pfam" id="PF04932">
    <property type="entry name" value="Wzy_C"/>
    <property type="match status" value="1"/>
</dbReference>
<evidence type="ECO:0000259" key="6">
    <source>
        <dbReference type="Pfam" id="PF04932"/>
    </source>
</evidence>
<evidence type="ECO:0000313" key="7">
    <source>
        <dbReference type="EMBL" id="ACJ01365.1"/>
    </source>
</evidence>
<feature type="transmembrane region" description="Helical" evidence="5">
    <location>
        <begin position="21"/>
        <end position="37"/>
    </location>
</feature>
<dbReference type="KEGG" id="rce:RC1_4024"/>
<feature type="transmembrane region" description="Helical" evidence="5">
    <location>
        <begin position="160"/>
        <end position="182"/>
    </location>
</feature>
<dbReference type="STRING" id="414684.RC1_4024"/>
<dbReference type="eggNOG" id="COG3307">
    <property type="taxonomic scope" value="Bacteria"/>
</dbReference>
<feature type="transmembrane region" description="Helical" evidence="5">
    <location>
        <begin position="248"/>
        <end position="267"/>
    </location>
</feature>
<dbReference type="Proteomes" id="UP000001591">
    <property type="component" value="Chromosome"/>
</dbReference>
<keyword evidence="4 5" id="KW-0472">Membrane</keyword>
<accession>B6IYJ1</accession>
<dbReference type="OrthoDB" id="4391260at2"/>
<feature type="transmembrane region" description="Helical" evidence="5">
    <location>
        <begin position="297"/>
        <end position="317"/>
    </location>
</feature>
<sequence>MTSTSSLPSPDRTVPPPGGRILLALLLLLLLTLPLPFGGARPWAANLFVMAAGALLAGWTLLSLRGSGREGGLWPHGTGPALAVAAVALWAVLQALPVWPEAIAHPLWAETGAILGRDIGHRISLAPDATIRSAGMLAACAAIFFVSAQLCRNRRNAHRLLAAVVAGCLFYAVYGIATYLFLDNRILWMERWAYHDDVASTFVNRNSFACFAALGLVSTLALLVGKLSEAWTDPDTRRLALLGMVERAGTYGLILLAAAVVLLSGILMSHSRGGLAAAAAGSAVAILLCARARRRTGLLRALLLLCGLVGLTVMLQIGGEGTIFRIVNEGAVQAREIYNTVMLRAIASSPLVGYGMGAFEQTFSLFLDRQAALALSGNAPLLSVDRGHNDYLEGMLGLGIPAALVLWGSIAAVAIRCVRGSVTRRRDWACPGAAAAAVTVVAVHSLVDFSLQMPAVAATCAALLGMGHAQSRSSRDPS</sequence>
<evidence type="ECO:0000256" key="4">
    <source>
        <dbReference type="ARBA" id="ARBA00023136"/>
    </source>
</evidence>
<dbReference type="EMBL" id="CP000613">
    <property type="protein sequence ID" value="ACJ01365.1"/>
    <property type="molecule type" value="Genomic_DNA"/>
</dbReference>
<gene>
    <name evidence="7" type="ordered locus">RC1_4024</name>
</gene>
<evidence type="ECO:0000256" key="3">
    <source>
        <dbReference type="ARBA" id="ARBA00022989"/>
    </source>
</evidence>
<dbReference type="HOGENOM" id="CLU_035700_1_0_5"/>
<proteinExistence type="predicted"/>
<keyword evidence="2 5" id="KW-0812">Transmembrane</keyword>
<comment type="subcellular location">
    <subcellularLocation>
        <location evidence="1">Membrane</location>
        <topology evidence="1">Multi-pass membrane protein</topology>
    </subcellularLocation>
</comment>
<name>B6IYJ1_RHOCS</name>
<dbReference type="AlphaFoldDB" id="B6IYJ1"/>
<keyword evidence="8" id="KW-1185">Reference proteome</keyword>
<feature type="transmembrane region" description="Helical" evidence="5">
    <location>
        <begin position="74"/>
        <end position="93"/>
    </location>
</feature>
<reference evidence="7 8" key="1">
    <citation type="journal article" date="2010" name="BMC Genomics">
        <title>Metabolic flexibility revealed in the genome of the cyst-forming alpha-1 proteobacterium Rhodospirillum centenum.</title>
        <authorList>
            <person name="Lu Y.K."/>
            <person name="Marden J."/>
            <person name="Han M."/>
            <person name="Swingley W.D."/>
            <person name="Mastrian S.D."/>
            <person name="Chowdhury S.R."/>
            <person name="Hao J."/>
            <person name="Helmy T."/>
            <person name="Kim S."/>
            <person name="Kurdoglu A.A."/>
            <person name="Matthies H.J."/>
            <person name="Rollo D."/>
            <person name="Stothard P."/>
            <person name="Blankenship R.E."/>
            <person name="Bauer C.E."/>
            <person name="Touchman J.W."/>
        </authorList>
    </citation>
    <scope>NUCLEOTIDE SEQUENCE [LARGE SCALE GENOMIC DNA]</scope>
    <source>
        <strain evidence="8">ATCC 51521 / SW</strain>
    </source>
</reference>
<organism evidence="7 8">
    <name type="scientific">Rhodospirillum centenum (strain ATCC 51521 / SW)</name>
    <dbReference type="NCBI Taxonomy" id="414684"/>
    <lineage>
        <taxon>Bacteria</taxon>
        <taxon>Pseudomonadati</taxon>
        <taxon>Pseudomonadota</taxon>
        <taxon>Alphaproteobacteria</taxon>
        <taxon>Rhodospirillales</taxon>
        <taxon>Rhodospirillaceae</taxon>
        <taxon>Rhodospirillum</taxon>
    </lineage>
</organism>